<dbReference type="SUPFAM" id="SSF46689">
    <property type="entry name" value="Homeodomain-like"/>
    <property type="match status" value="1"/>
</dbReference>
<keyword evidence="1" id="KW-0175">Coiled coil</keyword>
<feature type="region of interest" description="Disordered" evidence="4">
    <location>
        <begin position="1"/>
        <end position="25"/>
    </location>
</feature>
<dbReference type="Gene3D" id="1.10.357.10">
    <property type="entry name" value="Tetracycline Repressor, domain 2"/>
    <property type="match status" value="1"/>
</dbReference>
<dbReference type="NCBIfam" id="NF007015">
    <property type="entry name" value="PRK09480.1"/>
    <property type="match status" value="1"/>
</dbReference>
<dbReference type="InterPro" id="IPR050109">
    <property type="entry name" value="HTH-type_TetR-like_transc_reg"/>
</dbReference>
<dbReference type="InterPro" id="IPR054580">
    <property type="entry name" value="SlmA-like_C"/>
</dbReference>
<gene>
    <name evidence="6" type="ORF">EDC62_0833</name>
</gene>
<evidence type="ECO:0000256" key="1">
    <source>
        <dbReference type="ARBA" id="ARBA00023054"/>
    </source>
</evidence>
<dbReference type="PROSITE" id="PS50977">
    <property type="entry name" value="HTH_TETR_2"/>
    <property type="match status" value="1"/>
</dbReference>
<evidence type="ECO:0000313" key="7">
    <source>
        <dbReference type="Proteomes" id="UP000272193"/>
    </source>
</evidence>
<comment type="caution">
    <text evidence="6">The sequence shown here is derived from an EMBL/GenBank/DDBJ whole genome shotgun (WGS) entry which is preliminary data.</text>
</comment>
<proteinExistence type="predicted"/>
<dbReference type="Pfam" id="PF22276">
    <property type="entry name" value="SlmA-like_C"/>
    <property type="match status" value="1"/>
</dbReference>
<dbReference type="Pfam" id="PF00440">
    <property type="entry name" value="TetR_N"/>
    <property type="match status" value="1"/>
</dbReference>
<dbReference type="InterPro" id="IPR009057">
    <property type="entry name" value="Homeodomain-like_sf"/>
</dbReference>
<dbReference type="GO" id="GO:0003700">
    <property type="term" value="F:DNA-binding transcription factor activity"/>
    <property type="evidence" value="ECO:0007669"/>
    <property type="project" value="TreeGrafter"/>
</dbReference>
<feature type="domain" description="HTH tetR-type" evidence="5">
    <location>
        <begin position="25"/>
        <end position="85"/>
    </location>
</feature>
<sequence length="210" mass="22851">MAETPDSPEPGSTTAAPGRRRPPPGERRVQILQMLATMLEAPGAERVTTAALAQRLGVSEAALYRHFASKAQMYEALIEFIEQSIFGLVAQIAQRGAPPQEQAAQIVSVVLRFAEKNPGMARVMAGDALVLEHQRLQQRMTLFFDKLEAQLRQCARSAAEADAQPAPTAAAQIRAGVLLAFAMGRVQRYVRSGFRRSPTEALAESLLLML</sequence>
<dbReference type="RefSeq" id="WP_124220711.1">
    <property type="nucleotide sequence ID" value="NZ_RKQL01000001.1"/>
</dbReference>
<dbReference type="InterPro" id="IPR001647">
    <property type="entry name" value="HTH_TetR"/>
</dbReference>
<evidence type="ECO:0000256" key="4">
    <source>
        <dbReference type="SAM" id="MobiDB-lite"/>
    </source>
</evidence>
<dbReference type="OrthoDB" id="9179041at2"/>
<dbReference type="PANTHER" id="PTHR30055">
    <property type="entry name" value="HTH-TYPE TRANSCRIPTIONAL REGULATOR RUTR"/>
    <property type="match status" value="1"/>
</dbReference>
<evidence type="ECO:0000259" key="5">
    <source>
        <dbReference type="PROSITE" id="PS50977"/>
    </source>
</evidence>
<name>A0A3N4UR04_9BURK</name>
<dbReference type="Proteomes" id="UP000272193">
    <property type="component" value="Unassembled WGS sequence"/>
</dbReference>
<accession>A0A3N4UR04</accession>
<keyword evidence="7" id="KW-1185">Reference proteome</keyword>
<organism evidence="6 7">
    <name type="scientific">Tibeticola sediminis</name>
    <dbReference type="NCBI Taxonomy" id="1917811"/>
    <lineage>
        <taxon>Bacteria</taxon>
        <taxon>Pseudomonadati</taxon>
        <taxon>Pseudomonadota</taxon>
        <taxon>Betaproteobacteria</taxon>
        <taxon>Burkholderiales</taxon>
        <taxon>Comamonadaceae</taxon>
        <taxon>Tibeticola</taxon>
    </lineage>
</organism>
<evidence type="ECO:0000256" key="2">
    <source>
        <dbReference type="ARBA" id="ARBA00023125"/>
    </source>
</evidence>
<reference evidence="6 7" key="1">
    <citation type="submission" date="2018-11" db="EMBL/GenBank/DDBJ databases">
        <title>Genomic Encyclopedia of Type Strains, Phase IV (KMG-IV): sequencing the most valuable type-strain genomes for metagenomic binning, comparative biology and taxonomic classification.</title>
        <authorList>
            <person name="Goeker M."/>
        </authorList>
    </citation>
    <scope>NUCLEOTIDE SEQUENCE [LARGE SCALE GENOMIC DNA]</scope>
    <source>
        <strain evidence="6 7">DSM 101684</strain>
    </source>
</reference>
<protein>
    <submittedName>
        <fullName evidence="6">TetR family transcriptional regulator</fullName>
    </submittedName>
</protein>
<dbReference type="GO" id="GO:0000976">
    <property type="term" value="F:transcription cis-regulatory region binding"/>
    <property type="evidence" value="ECO:0007669"/>
    <property type="project" value="TreeGrafter"/>
</dbReference>
<evidence type="ECO:0000313" key="6">
    <source>
        <dbReference type="EMBL" id="RPE73122.1"/>
    </source>
</evidence>
<evidence type="ECO:0000256" key="3">
    <source>
        <dbReference type="PROSITE-ProRule" id="PRU00335"/>
    </source>
</evidence>
<dbReference type="EMBL" id="RKQL01000001">
    <property type="protein sequence ID" value="RPE73122.1"/>
    <property type="molecule type" value="Genomic_DNA"/>
</dbReference>
<dbReference type="PANTHER" id="PTHR30055:SF183">
    <property type="entry name" value="NUCLEOID OCCLUSION FACTOR SLMA"/>
    <property type="match status" value="1"/>
</dbReference>
<dbReference type="AlphaFoldDB" id="A0A3N4UR04"/>
<feature type="DNA-binding region" description="H-T-H motif" evidence="3">
    <location>
        <begin position="48"/>
        <end position="67"/>
    </location>
</feature>
<keyword evidence="2 3" id="KW-0238">DNA-binding</keyword>